<proteinExistence type="predicted"/>
<evidence type="ECO:0000313" key="2">
    <source>
        <dbReference type="EMBL" id="GMM59284.1"/>
    </source>
</evidence>
<accession>A0ABQ6P3Z9</accession>
<dbReference type="RefSeq" id="WP_317973145.1">
    <property type="nucleotide sequence ID" value="NZ_BTFW01000001.1"/>
</dbReference>
<dbReference type="InterPro" id="IPR025714">
    <property type="entry name" value="Methyltranfer_dom"/>
</dbReference>
<reference evidence="2 3" key="1">
    <citation type="submission" date="2023-06" db="EMBL/GenBank/DDBJ databases">
        <title>Draft genome sequence of Novosphingobium sp. strain IK01.</title>
        <authorList>
            <person name="Hatamoto M."/>
            <person name="Ikarashi T."/>
            <person name="Yamaguchi T."/>
        </authorList>
    </citation>
    <scope>NUCLEOTIDE SEQUENCE [LARGE SCALE GENOMIC DNA]</scope>
    <source>
        <strain evidence="2 3">IK01</strain>
    </source>
</reference>
<keyword evidence="2" id="KW-0489">Methyltransferase</keyword>
<dbReference type="GO" id="GO:0008168">
    <property type="term" value="F:methyltransferase activity"/>
    <property type="evidence" value="ECO:0007669"/>
    <property type="project" value="UniProtKB-KW"/>
</dbReference>
<keyword evidence="2" id="KW-0808">Transferase</keyword>
<comment type="caution">
    <text evidence="2">The sequence shown here is derived from an EMBL/GenBank/DDBJ whole genome shotgun (WGS) entry which is preliminary data.</text>
</comment>
<dbReference type="InterPro" id="IPR029063">
    <property type="entry name" value="SAM-dependent_MTases_sf"/>
</dbReference>
<evidence type="ECO:0000313" key="3">
    <source>
        <dbReference type="Proteomes" id="UP001187221"/>
    </source>
</evidence>
<dbReference type="Gene3D" id="3.40.50.150">
    <property type="entry name" value="Vaccinia Virus protein VP39"/>
    <property type="match status" value="1"/>
</dbReference>
<sequence>MTQATDWQGGVGRAWSQEWQRTDLSFSGLTPALLEAIGREPGTRVLDLGCGAGELTLALAQRRAGAQILGIDLSADLVAVARQRAQAREGQELAGLRFAQADATLWAEPDFVPDLLVSRHGVMFFDDPKAAFSHLAHVSAPGARMVFSCFRSPAQNIWASALAGLLPPSGASGNPRAPGPFAFADPDHVRQCLAGWDNVHLSPHDFTYIAGRGADAPEQAMALFRRIGPVASAMRQAAPEARPAIEAALRALIAAHHSQGEVGFAAAAWIVTATKAADDHGKR</sequence>
<dbReference type="GO" id="GO:0032259">
    <property type="term" value="P:methylation"/>
    <property type="evidence" value="ECO:0007669"/>
    <property type="project" value="UniProtKB-KW"/>
</dbReference>
<dbReference type="CDD" id="cd02440">
    <property type="entry name" value="AdoMet_MTases"/>
    <property type="match status" value="1"/>
</dbReference>
<protein>
    <submittedName>
        <fullName evidence="2">Methyltransferase domain-containing protein</fullName>
    </submittedName>
</protein>
<organism evidence="2 3">
    <name type="scientific">Novosphingobium pituita</name>
    <dbReference type="NCBI Taxonomy" id="3056842"/>
    <lineage>
        <taxon>Bacteria</taxon>
        <taxon>Pseudomonadati</taxon>
        <taxon>Pseudomonadota</taxon>
        <taxon>Alphaproteobacteria</taxon>
        <taxon>Sphingomonadales</taxon>
        <taxon>Sphingomonadaceae</taxon>
        <taxon>Novosphingobium</taxon>
    </lineage>
</organism>
<name>A0ABQ6P3Z9_9SPHN</name>
<dbReference type="Pfam" id="PF13847">
    <property type="entry name" value="Methyltransf_31"/>
    <property type="match status" value="1"/>
</dbReference>
<dbReference type="PANTHER" id="PTHR43861">
    <property type="entry name" value="TRANS-ACONITATE 2-METHYLTRANSFERASE-RELATED"/>
    <property type="match status" value="1"/>
</dbReference>
<dbReference type="Proteomes" id="UP001187221">
    <property type="component" value="Unassembled WGS sequence"/>
</dbReference>
<gene>
    <name evidence="2" type="ORF">NUTIK01_00610</name>
</gene>
<dbReference type="SUPFAM" id="SSF53335">
    <property type="entry name" value="S-adenosyl-L-methionine-dependent methyltransferases"/>
    <property type="match status" value="1"/>
</dbReference>
<evidence type="ECO:0000259" key="1">
    <source>
        <dbReference type="Pfam" id="PF13847"/>
    </source>
</evidence>
<keyword evidence="3" id="KW-1185">Reference proteome</keyword>
<dbReference type="PANTHER" id="PTHR43861:SF1">
    <property type="entry name" value="TRANS-ACONITATE 2-METHYLTRANSFERASE"/>
    <property type="match status" value="1"/>
</dbReference>
<dbReference type="EMBL" id="BTFW01000001">
    <property type="protein sequence ID" value="GMM59284.1"/>
    <property type="molecule type" value="Genomic_DNA"/>
</dbReference>
<feature type="domain" description="Methyltransferase" evidence="1">
    <location>
        <begin position="41"/>
        <end position="151"/>
    </location>
</feature>